<dbReference type="PANTHER" id="PTHR11085:SF10">
    <property type="entry name" value="NAD-DEPENDENT PROTEIN DEACYLASE SIRTUIN-5, MITOCHONDRIAL-RELATED"/>
    <property type="match status" value="1"/>
</dbReference>
<dbReference type="CDD" id="cd00296">
    <property type="entry name" value="SIR2"/>
    <property type="match status" value="1"/>
</dbReference>
<dbReference type="STRING" id="1908260.BKK50_07775"/>
<dbReference type="RefSeq" id="WP_077416990.1">
    <property type="nucleotide sequence ID" value="NZ_MLHI01000014.1"/>
</dbReference>
<organism evidence="6 7">
    <name type="scientific">Rodentibacter rarus</name>
    <dbReference type="NCBI Taxonomy" id="1908260"/>
    <lineage>
        <taxon>Bacteria</taxon>
        <taxon>Pseudomonadati</taxon>
        <taxon>Pseudomonadota</taxon>
        <taxon>Gammaproteobacteria</taxon>
        <taxon>Pasteurellales</taxon>
        <taxon>Pasteurellaceae</taxon>
        <taxon>Rodentibacter</taxon>
    </lineage>
</organism>
<feature type="domain" description="Deacetylase sirtuin-type" evidence="5">
    <location>
        <begin position="1"/>
        <end position="278"/>
    </location>
</feature>
<evidence type="ECO:0000313" key="6">
    <source>
        <dbReference type="EMBL" id="OOF41984.1"/>
    </source>
</evidence>
<dbReference type="Gene3D" id="3.40.50.1220">
    <property type="entry name" value="TPP-binding domain"/>
    <property type="match status" value="1"/>
</dbReference>
<evidence type="ECO:0000256" key="3">
    <source>
        <dbReference type="ARBA" id="ARBA00023027"/>
    </source>
</evidence>
<name>A0A1V3IKB7_9PAST</name>
<keyword evidence="2" id="KW-0808">Transferase</keyword>
<comment type="caution">
    <text evidence="4">Lacks conserved residue(s) required for the propagation of feature annotation.</text>
</comment>
<dbReference type="GO" id="GO:0017136">
    <property type="term" value="F:histone deacetylase activity, NAD-dependent"/>
    <property type="evidence" value="ECO:0007669"/>
    <property type="project" value="TreeGrafter"/>
</dbReference>
<dbReference type="SUPFAM" id="SSF52467">
    <property type="entry name" value="DHS-like NAD/FAD-binding domain"/>
    <property type="match status" value="1"/>
</dbReference>
<dbReference type="AlphaFoldDB" id="A0A1V3IKB7"/>
<sequence length="278" mass="32255">MKNDLNYAVELIKKADGILITAGAGMSVDSGLPDFRSVGGFWNAYPAFREYRIDFEDIATPFAYQRNPELAYWFYVHRLVQYRNAVPHDGYQILKRWAANKRHGYFVFTSNVDGHFQKAGFDESRVYEVHGTLERQQYIENCRDLSWSAVDFKPEVDNEKLRLISEKPYCPYCNGLARQNVLMFDDWSYSSRYQDFKKVRLDEWLKIVENLVVIELGAGKAIPTVRYFSERTAKMKKGGFIRITPQDSGVPKMHFLSLEMTALDALKAIDKLLNQVIE</sequence>
<dbReference type="Gene3D" id="3.30.1600.10">
    <property type="entry name" value="SIR2/SIRT2 'Small Domain"/>
    <property type="match status" value="1"/>
</dbReference>
<accession>A0A1V3IKB7</accession>
<comment type="caution">
    <text evidence="6">The sequence shown here is derived from an EMBL/GenBank/DDBJ whole genome shotgun (WGS) entry which is preliminary data.</text>
</comment>
<dbReference type="InterPro" id="IPR026591">
    <property type="entry name" value="Sirtuin_cat_small_dom_sf"/>
</dbReference>
<dbReference type="OrthoDB" id="9800582at2"/>
<evidence type="ECO:0000256" key="2">
    <source>
        <dbReference type="ARBA" id="ARBA00022679"/>
    </source>
</evidence>
<dbReference type="InterPro" id="IPR003000">
    <property type="entry name" value="Sirtuin"/>
</dbReference>
<dbReference type="PANTHER" id="PTHR11085">
    <property type="entry name" value="NAD-DEPENDENT PROTEIN DEACYLASE SIRTUIN-5, MITOCHONDRIAL-RELATED"/>
    <property type="match status" value="1"/>
</dbReference>
<evidence type="ECO:0000256" key="4">
    <source>
        <dbReference type="PROSITE-ProRule" id="PRU00236"/>
    </source>
</evidence>
<dbReference type="Pfam" id="PF02146">
    <property type="entry name" value="SIR2"/>
    <property type="match status" value="1"/>
</dbReference>
<dbReference type="InterPro" id="IPR050134">
    <property type="entry name" value="NAD-dep_sirtuin_deacylases"/>
</dbReference>
<dbReference type="GO" id="GO:0070403">
    <property type="term" value="F:NAD+ binding"/>
    <property type="evidence" value="ECO:0007669"/>
    <property type="project" value="InterPro"/>
</dbReference>
<evidence type="ECO:0000313" key="7">
    <source>
        <dbReference type="Proteomes" id="UP000189433"/>
    </source>
</evidence>
<dbReference type="Proteomes" id="UP000189433">
    <property type="component" value="Unassembled WGS sequence"/>
</dbReference>
<evidence type="ECO:0000256" key="1">
    <source>
        <dbReference type="ARBA" id="ARBA00012928"/>
    </source>
</evidence>
<proteinExistence type="predicted"/>
<keyword evidence="3" id="KW-0520">NAD</keyword>
<reference evidence="6 7" key="1">
    <citation type="submission" date="2016-10" db="EMBL/GenBank/DDBJ databases">
        <title>Rodentibacter gen. nov. and new species.</title>
        <authorList>
            <person name="Christensen H."/>
        </authorList>
    </citation>
    <scope>NUCLEOTIDE SEQUENCE [LARGE SCALE GENOMIC DNA]</scope>
    <source>
        <strain evidence="6 7">CCUG17206</strain>
    </source>
</reference>
<dbReference type="InterPro" id="IPR029035">
    <property type="entry name" value="DHS-like_NAD/FAD-binding_dom"/>
</dbReference>
<dbReference type="PROSITE" id="PS50305">
    <property type="entry name" value="SIRTUIN"/>
    <property type="match status" value="1"/>
</dbReference>
<dbReference type="EC" id="2.3.1.286" evidence="1"/>
<dbReference type="InterPro" id="IPR026590">
    <property type="entry name" value="Ssirtuin_cat_dom"/>
</dbReference>
<evidence type="ECO:0000259" key="5">
    <source>
        <dbReference type="PROSITE" id="PS50305"/>
    </source>
</evidence>
<dbReference type="EMBL" id="MLHJ01000070">
    <property type="protein sequence ID" value="OOF41984.1"/>
    <property type="molecule type" value="Genomic_DNA"/>
</dbReference>
<keyword evidence="7" id="KW-1185">Reference proteome</keyword>
<gene>
    <name evidence="6" type="ORF">BKK50_07775</name>
</gene>
<protein>
    <recommendedName>
        <fullName evidence="1">protein acetyllysine N-acetyltransferase</fullName>
        <ecNumber evidence="1">2.3.1.286</ecNumber>
    </recommendedName>
</protein>